<dbReference type="STRING" id="1962155.B1813_06840"/>
<keyword evidence="2" id="KW-1185">Reference proteome</keyword>
<dbReference type="RefSeq" id="WP_244231380.1">
    <property type="nucleotide sequence ID" value="NZ_MWIH01000005.1"/>
</dbReference>
<sequence length="188" mass="21497">MRGQRKAARAAVYTVLGGWLALSVAGQKLFRDADRRSAWDKLYLLIPDWRFFAPHPGIHDYHLLYRDELADGSLAPWKEISSVEERKLTHAFWHPHRRVEKCVFDIAKELSRFVEECHADPERPIESVQVSVPYLTVLAHVAEQEHAGTAARTQFLVSTSAGYDEHEEPRAIFLSAFHPVERPTDSVV</sequence>
<dbReference type="EMBL" id="MWIH01000005">
    <property type="protein sequence ID" value="OQO91993.1"/>
    <property type="molecule type" value="Genomic_DNA"/>
</dbReference>
<dbReference type="Proteomes" id="UP000192591">
    <property type="component" value="Unassembled WGS sequence"/>
</dbReference>
<reference evidence="1 2" key="1">
    <citation type="submission" date="2017-02" db="EMBL/GenBank/DDBJ databases">
        <title>Draft genome of Saccharomonospora sp. 154.</title>
        <authorList>
            <person name="Alonso-Carmona G.S."/>
            <person name="De La Haba R."/>
            <person name="Vera-Gargallo B."/>
            <person name="Sandoval-Trujillo A.H."/>
            <person name="Ramirez-Duran N."/>
            <person name="Ventosa A."/>
        </authorList>
    </citation>
    <scope>NUCLEOTIDE SEQUENCE [LARGE SCALE GENOMIC DNA]</scope>
    <source>
        <strain evidence="1 2">LRS4.154</strain>
    </source>
</reference>
<evidence type="ECO:0000313" key="1">
    <source>
        <dbReference type="EMBL" id="OQO91993.1"/>
    </source>
</evidence>
<proteinExistence type="predicted"/>
<gene>
    <name evidence="1" type="ORF">B1813_06840</name>
</gene>
<comment type="caution">
    <text evidence="1">The sequence shown here is derived from an EMBL/GenBank/DDBJ whole genome shotgun (WGS) entry which is preliminary data.</text>
</comment>
<dbReference type="AlphaFoldDB" id="A0A1V9A4J1"/>
<organism evidence="1 2">
    <name type="scientific">Saccharomonospora piscinae</name>
    <dbReference type="NCBI Taxonomy" id="687388"/>
    <lineage>
        <taxon>Bacteria</taxon>
        <taxon>Bacillati</taxon>
        <taxon>Actinomycetota</taxon>
        <taxon>Actinomycetes</taxon>
        <taxon>Pseudonocardiales</taxon>
        <taxon>Pseudonocardiaceae</taxon>
        <taxon>Saccharomonospora</taxon>
    </lineage>
</organism>
<protein>
    <submittedName>
        <fullName evidence="1">Uncharacterized protein</fullName>
    </submittedName>
</protein>
<evidence type="ECO:0000313" key="2">
    <source>
        <dbReference type="Proteomes" id="UP000192591"/>
    </source>
</evidence>
<accession>A0A1V9A4J1</accession>
<name>A0A1V9A4J1_SACPI</name>